<evidence type="ECO:0000259" key="4">
    <source>
        <dbReference type="SMART" id="SM00306"/>
    </source>
</evidence>
<feature type="compositionally biased region" description="Basic and acidic residues" evidence="2">
    <location>
        <begin position="127"/>
        <end position="137"/>
    </location>
</feature>
<keyword evidence="3" id="KW-0812">Transmembrane</keyword>
<dbReference type="PANTHER" id="PTHR32305">
    <property type="match status" value="1"/>
</dbReference>
<protein>
    <submittedName>
        <fullName evidence="5">Putative phage head-tail adaptor</fullName>
    </submittedName>
</protein>
<feature type="region of interest" description="Disordered" evidence="2">
    <location>
        <begin position="80"/>
        <end position="223"/>
    </location>
</feature>
<dbReference type="EMBL" id="ACEP01000051">
    <property type="protein sequence ID" value="EEG37162.1"/>
    <property type="molecule type" value="Genomic_DNA"/>
</dbReference>
<keyword evidence="1" id="KW-0677">Repeat</keyword>
<evidence type="ECO:0000313" key="6">
    <source>
        <dbReference type="Proteomes" id="UP000003174"/>
    </source>
</evidence>
<evidence type="ECO:0000256" key="1">
    <source>
        <dbReference type="ARBA" id="ARBA00022737"/>
    </source>
</evidence>
<dbReference type="PANTHER" id="PTHR32305:SF15">
    <property type="entry name" value="PROTEIN RHSA-RELATED"/>
    <property type="match status" value="1"/>
</dbReference>
<feature type="transmembrane region" description="Helical" evidence="3">
    <location>
        <begin position="2014"/>
        <end position="2037"/>
    </location>
</feature>
<evidence type="ECO:0000313" key="5">
    <source>
        <dbReference type="EMBL" id="EEG37162.1"/>
    </source>
</evidence>
<keyword evidence="3" id="KW-0472">Membrane</keyword>
<name>C0EUA4_9FIRM</name>
<dbReference type="CDD" id="cd00081">
    <property type="entry name" value="Hint"/>
    <property type="match status" value="1"/>
</dbReference>
<dbReference type="RefSeq" id="WP_005345357.1">
    <property type="nucleotide sequence ID" value="NZ_ACEP01000051.1"/>
</dbReference>
<dbReference type="InterPro" id="IPR031325">
    <property type="entry name" value="RHS_repeat"/>
</dbReference>
<feature type="compositionally biased region" description="Acidic residues" evidence="2">
    <location>
        <begin position="83"/>
        <end position="126"/>
    </location>
</feature>
<dbReference type="InterPro" id="IPR006141">
    <property type="entry name" value="Intein_N"/>
</dbReference>
<gene>
    <name evidence="5" type="ORF">EUBHAL_00988</name>
</gene>
<dbReference type="Pfam" id="PF25023">
    <property type="entry name" value="TEN_YD-shell"/>
    <property type="match status" value="1"/>
</dbReference>
<dbReference type="eggNOG" id="COG1372">
    <property type="taxonomic scope" value="Bacteria"/>
</dbReference>
<dbReference type="SMART" id="SM00306">
    <property type="entry name" value="HintN"/>
    <property type="match status" value="1"/>
</dbReference>
<keyword evidence="3" id="KW-1133">Transmembrane helix</keyword>
<dbReference type="Gene3D" id="2.170.16.10">
    <property type="entry name" value="Hedgehog/Intein (Hint) domain"/>
    <property type="match status" value="1"/>
</dbReference>
<dbReference type="eggNOG" id="COG3209">
    <property type="taxonomic scope" value="Bacteria"/>
</dbReference>
<dbReference type="InterPro" id="IPR003587">
    <property type="entry name" value="Hint_dom_N"/>
</dbReference>
<accession>C0EUA4</accession>
<feature type="compositionally biased region" description="Acidic residues" evidence="2">
    <location>
        <begin position="140"/>
        <end position="161"/>
    </location>
</feature>
<dbReference type="Proteomes" id="UP000003174">
    <property type="component" value="Unassembled WGS sequence"/>
</dbReference>
<dbReference type="InterPro" id="IPR022385">
    <property type="entry name" value="Rhs_assc_core"/>
</dbReference>
<dbReference type="InterPro" id="IPR056823">
    <property type="entry name" value="TEN-like_YD-shell"/>
</dbReference>
<dbReference type="NCBIfam" id="TIGR01445">
    <property type="entry name" value="intein_Nterm"/>
    <property type="match status" value="1"/>
</dbReference>
<dbReference type="PROSITE" id="PS50817">
    <property type="entry name" value="INTEIN_N_TER"/>
    <property type="match status" value="1"/>
</dbReference>
<feature type="transmembrane region" description="Helical" evidence="3">
    <location>
        <begin position="2049"/>
        <end position="2070"/>
    </location>
</feature>
<comment type="caution">
    <text evidence="5">The sequence shown here is derived from an EMBL/GenBank/DDBJ whole genome shotgun (WGS) entry which is preliminary data.</text>
</comment>
<feature type="compositionally biased region" description="Basic and acidic residues" evidence="2">
    <location>
        <begin position="207"/>
        <end position="221"/>
    </location>
</feature>
<dbReference type="Pfam" id="PF05593">
    <property type="entry name" value="RHS_repeat"/>
    <property type="match status" value="1"/>
</dbReference>
<dbReference type="InterPro" id="IPR006530">
    <property type="entry name" value="YD"/>
</dbReference>
<feature type="domain" description="Hint" evidence="4">
    <location>
        <begin position="2093"/>
        <end position="2187"/>
    </location>
</feature>
<evidence type="ECO:0000256" key="3">
    <source>
        <dbReference type="SAM" id="Phobius"/>
    </source>
</evidence>
<dbReference type="Gene3D" id="2.60.120.260">
    <property type="entry name" value="Galactose-binding domain-like"/>
    <property type="match status" value="2"/>
</dbReference>
<evidence type="ECO:0000256" key="2">
    <source>
        <dbReference type="SAM" id="MobiDB-lite"/>
    </source>
</evidence>
<dbReference type="NCBIfam" id="TIGR03696">
    <property type="entry name" value="Rhs_assc_core"/>
    <property type="match status" value="1"/>
</dbReference>
<dbReference type="InterPro" id="IPR036844">
    <property type="entry name" value="Hint_dom_sf"/>
</dbReference>
<dbReference type="SUPFAM" id="SSF51294">
    <property type="entry name" value="Hedgehog/intein (Hint) domain"/>
    <property type="match status" value="1"/>
</dbReference>
<sequence>MSDGSISAVSYGMDVNYKDKQGKWKEINNNFLYSKDTGEEGDFSGYKTKQGETKIKFSEIAGEDKLVHLEKDKYSVDFTMISSEDEENVFDEEENVPDDESTEELEDTEEIQATEAEESSTEMEESNTEKNTEDKPQEVTTEEVEEATTEYQEEVSTEDESKEILDKQNLEDIEDEQAALQDIESQNISETENEEDDFIDFQTINSKSDKKEEKNEKEANVEKSLITATAEEKSEIKSEESENFSENYEGIEQVPAIIKKGTIEGISNAKKSRTIQEEVDEEEQEDSYAVENVYTQLSYEGIQENVSLNYSLIGSSLKEDIIVEEPSETYEYRFLLSLGNLVPKQGKEGAIYLNDSKTGKNIYVIPAAYMTDSADNYSENVKMSLEETQEGQYILKIVPDEEWMNDPDRSYPVTIDPTLEKSTADSNDFVIRDVYVVEGDSSTYYPYGNTIAYIGHGASADAQTHRMFTEFRKLPQIPAGSVITGAKLYYYQQMYDPYSDTRTPFFYLDAKEVTAGLDWTNGVTWDSQPTYKNTVLDSQKISEETTGKYVGWDLTSVIKKKYEEGNDEKFAAVALVPDDEESISSVKYSALVRFYKATRSTNKPYVVINYRDSYGVEEYYSSQSQEIDSAGTAYVGDYSSQLTLEKMDYSNSSEAISFSLEHYYNSGLAGGNFGEVSAYTKDYSSMKIGNGWKLNAQQTIVEKKIGSTIYYIYTDGDGTEHYFYEDAEKAGTFVDEDNLGLSVTKNGSVYTMTDGDSTTTFNEGYLTSIKDSKENKICFAYGGKEYGSDNLWKPTQKSHQLTSIIQINKVDNKARKLVSLSYDENGYLTKITDKAGRITKYHYDGGELVKITHPDNTTVSYTYDNKHYLLSALDNESKYGVEYGWEKLGCRIIVNRIREFNNSGETKEYGSDVKVDGHDLQHTVYTSAGNDNNFDTSDDQISTYTFDYSGHTVNVCTKDVQGNVLGVDTGAYKSKSAKNSLTASATSGKQAYSEIVNGGIEVAGATSIDINSWNVSGSTTNGSVSATNKQAHNGDRSIALSGESTDNSYVRAYAAGRTLSPGTYTFSAYVKTTDVKKFGKDGGVFLQFHTGSKVLAQGDSLDYQTLEDTDNGWTRISVTKKFTSSRKVYGFVNLKNAQGVAYVDDLQMEKVNSASGYNLLNNGAGVTQARWDMNTEGTSFAQEEKLYASNALKITGKLQENRNISQTVRINHKIKQQSYMLSGWAKAESVPDIAEDNSDGENRFFGLHAKFLYADGSYETEYIPFNADVSTWQYISGVVTPTQTGKVLSAIIVGCDYTFNANTAYFDGISLVEEEASLYDYDSKGNLISAIDGDGKFVYDYDDKGNIISVTDEDGNKTNFKYDESGNLEGISANEFSVKEDDEGTEQKNIIEGKDGTKSTSSIKYTADGNYISSETDAAGAVTSYQYDDKTDLLKTTVDSNKNTTSYTYNSGNSQLSKAALKDKNGEELVSLNYTYSNGIMSSLKRSGYREDKAIQQEYSFGYNKWKQVTSISAGKYKLAGYEYAGKNGSLTQLTYGNGVKETYKYDTLGQLASISYDGTVTYKYTYTTDGNIETVTDVPNDYTYTYKYDKNRDAIEYVKKKAGVTEIYSQSWESTDGLTSGNKISFDGKSYDTSITKDSQTSNVLTEKNILGNKQSFIYDSLGQKLSEKNNVYKLDYSYESIDTDNAKDNATGRIQQISYGKINNSFSDFSLKYEYDTLGRIVKVSDTKGNILAQYSYDAQGQLLMEKLPQQNKRYEYTYDTVGNIQDAKTYTLTGTTATATKKYTYGDASWNDLLTAYDGKEITYDGAGNPLAYNNGTAWKFTWEKGRELSSASADGKNITFTYDVDGIRDSKTINGVKHEYVTLDGLIYQEKWGNNTLTFSYDNNDKPYAVKYNNTTYYYVLNQQGDVIRIVDENGTTKAEYTYDAWGNVIASTGTDSGIGAVNPLLYRGYYYDSELGMYYLRSRYYDPGVKRFINADSVDYLGENKTELSYNLFAYCENNPIIYIDKDGYAVAHIVGGAIGGLSGVALGKFLAKKLKLHGTKKTALIAASAVGGVVLGAFLGPYVAQLSKYGIQLIKKNISYGAAAGKALCFVSGTLILTEEGLVPIEKLREGDYVYAEDINTGEQELKEIIQIYENQTQEVVCLKLKGEEIITTPYHPIYIDGRGWVAAVKVKNGDVLHTFDGKKILVEKVQYRKLEKPVKVYNFEVRDFHTYYVGKNNFLVHNKNCSLVKLSDKYIKKTLKLDAHAIKREYLGKKAAIARYDLAVDKNTGIIYIINKAGTIIDKTIYRTK</sequence>
<dbReference type="GO" id="GO:0016539">
    <property type="term" value="P:intein-mediated protein splicing"/>
    <property type="evidence" value="ECO:0007669"/>
    <property type="project" value="InterPro"/>
</dbReference>
<organism evidence="5 6">
    <name type="scientific">Anaerobutyricum hallii DSM 3353</name>
    <dbReference type="NCBI Taxonomy" id="411469"/>
    <lineage>
        <taxon>Bacteria</taxon>
        <taxon>Bacillati</taxon>
        <taxon>Bacillota</taxon>
        <taxon>Clostridia</taxon>
        <taxon>Lachnospirales</taxon>
        <taxon>Lachnospiraceae</taxon>
        <taxon>Anaerobutyricum</taxon>
    </lineage>
</organism>
<dbReference type="NCBIfam" id="TIGR01643">
    <property type="entry name" value="YD_repeat_2x"/>
    <property type="match status" value="2"/>
</dbReference>
<proteinExistence type="predicted"/>
<reference evidence="5 6" key="1">
    <citation type="submission" date="2009-01" db="EMBL/GenBank/DDBJ databases">
        <authorList>
            <person name="Fulton L."/>
            <person name="Clifton S."/>
            <person name="Fulton B."/>
            <person name="Xu J."/>
            <person name="Minx P."/>
            <person name="Pepin K.H."/>
            <person name="Johnson M."/>
            <person name="Bhonagiri V."/>
            <person name="Nash W.E."/>
            <person name="Mardis E.R."/>
            <person name="Wilson R.K."/>
        </authorList>
    </citation>
    <scope>NUCLEOTIDE SEQUENCE [LARGE SCALE GENOMIC DNA]</scope>
    <source>
        <strain evidence="5 6">DSM 3353</strain>
    </source>
</reference>
<dbReference type="InterPro" id="IPR050708">
    <property type="entry name" value="T6SS_VgrG/RHS"/>
</dbReference>
<reference evidence="5 6" key="2">
    <citation type="submission" date="2009-02" db="EMBL/GenBank/DDBJ databases">
        <title>Draft genome sequence of Eubacterium hallii (DSM 3353).</title>
        <authorList>
            <person name="Sudarsanam P."/>
            <person name="Ley R."/>
            <person name="Guruge J."/>
            <person name="Turnbaugh P.J."/>
            <person name="Mahowald M."/>
            <person name="Liep D."/>
            <person name="Gordon J."/>
        </authorList>
    </citation>
    <scope>NUCLEOTIDE SEQUENCE [LARGE SCALE GENOMIC DNA]</scope>
    <source>
        <strain evidence="5 6">DSM 3353</strain>
    </source>
</reference>
<dbReference type="Gene3D" id="2.180.10.10">
    <property type="entry name" value="RHS repeat-associated core"/>
    <property type="match status" value="1"/>
</dbReference>
<dbReference type="Pfam" id="PF07591">
    <property type="entry name" value="PT-HINT"/>
    <property type="match status" value="1"/>
</dbReference>